<dbReference type="RefSeq" id="XP_075095456.1">
    <property type="nucleotide sequence ID" value="XM_075239355.1"/>
</dbReference>
<reference evidence="2" key="2">
    <citation type="submission" date="2025-08" db="UniProtKB">
        <authorList>
            <consortium name="RefSeq"/>
        </authorList>
    </citation>
    <scope>IDENTIFICATION</scope>
    <source>
        <tissue evidence="2">Leaf</tissue>
    </source>
</reference>
<protein>
    <submittedName>
        <fullName evidence="2">Toll/interleukin-1 receptor-like protein</fullName>
    </submittedName>
</protein>
<proteinExistence type="predicted"/>
<evidence type="ECO:0000313" key="1">
    <source>
        <dbReference type="Proteomes" id="UP000790787"/>
    </source>
</evidence>
<accession>A0AC58TE02</accession>
<keyword evidence="1" id="KW-1185">Reference proteome</keyword>
<reference evidence="1" key="1">
    <citation type="journal article" date="2014" name="Nat. Commun.">
        <title>The tobacco genome sequence and its comparison with those of tomato and potato.</title>
        <authorList>
            <person name="Sierro N."/>
            <person name="Battey J.N."/>
            <person name="Ouadi S."/>
            <person name="Bakaher N."/>
            <person name="Bovet L."/>
            <person name="Willig A."/>
            <person name="Goepfert S."/>
            <person name="Peitsch M.C."/>
            <person name="Ivanov N.V."/>
        </authorList>
    </citation>
    <scope>NUCLEOTIDE SEQUENCE [LARGE SCALE GENOMIC DNA]</scope>
</reference>
<dbReference type="Proteomes" id="UP000790787">
    <property type="component" value="Chromosome 19"/>
</dbReference>
<name>A0AC58TE02_TOBAC</name>
<evidence type="ECO:0000313" key="2">
    <source>
        <dbReference type="RefSeq" id="XP_075095456.1"/>
    </source>
</evidence>
<gene>
    <name evidence="2" type="primary">LOC142173721</name>
</gene>
<sequence length="109" mass="12046">MATEEANEQSIPNASYDVFLSFKSEDTGKNFTDHLSTSLNQAGFRTFKGGDNESRSSEEADRSSSEFAKAIQESKISIIVFSQNYASSSWCLDQLVTILELKMKFASAP</sequence>
<organism evidence="1 2">
    <name type="scientific">Nicotiana tabacum</name>
    <name type="common">Common tobacco</name>
    <dbReference type="NCBI Taxonomy" id="4097"/>
    <lineage>
        <taxon>Eukaryota</taxon>
        <taxon>Viridiplantae</taxon>
        <taxon>Streptophyta</taxon>
        <taxon>Embryophyta</taxon>
        <taxon>Tracheophyta</taxon>
        <taxon>Spermatophyta</taxon>
        <taxon>Magnoliopsida</taxon>
        <taxon>eudicotyledons</taxon>
        <taxon>Gunneridae</taxon>
        <taxon>Pentapetalae</taxon>
        <taxon>asterids</taxon>
        <taxon>lamiids</taxon>
        <taxon>Solanales</taxon>
        <taxon>Solanaceae</taxon>
        <taxon>Nicotianoideae</taxon>
        <taxon>Nicotianeae</taxon>
        <taxon>Nicotiana</taxon>
    </lineage>
</organism>